<gene>
    <name evidence="3" type="ORF">TCDM_13469</name>
</gene>
<dbReference type="Proteomes" id="UP000017861">
    <property type="component" value="Unassembled WGS sequence"/>
</dbReference>
<evidence type="ECO:0000256" key="2">
    <source>
        <dbReference type="SAM" id="SignalP"/>
    </source>
</evidence>
<feature type="signal peptide" evidence="2">
    <location>
        <begin position="1"/>
        <end position="23"/>
    </location>
</feature>
<comment type="caution">
    <text evidence="3">The sequence shown here is derived from an EMBL/GenBank/DDBJ whole genome shotgun (WGS) entry which is preliminary data.</text>
</comment>
<evidence type="ECO:0000313" key="4">
    <source>
        <dbReference type="Proteomes" id="UP000017861"/>
    </source>
</evidence>
<keyword evidence="1" id="KW-0812">Transmembrane</keyword>
<feature type="transmembrane region" description="Helical" evidence="1">
    <location>
        <begin position="33"/>
        <end position="56"/>
    </location>
</feature>
<dbReference type="EMBL" id="AYLP01001041">
    <property type="protein sequence ID" value="ESS55082.1"/>
    <property type="molecule type" value="Genomic_DNA"/>
</dbReference>
<dbReference type="VEuPathDB" id="TriTrypDB:TCDM_13469"/>
<protein>
    <recommendedName>
        <fullName evidence="5">Trans-sialidase</fullName>
    </recommendedName>
</protein>
<evidence type="ECO:0000313" key="3">
    <source>
        <dbReference type="EMBL" id="ESS55082.1"/>
    </source>
</evidence>
<evidence type="ECO:0000256" key="1">
    <source>
        <dbReference type="SAM" id="Phobius"/>
    </source>
</evidence>
<dbReference type="AlphaFoldDB" id="V5AN76"/>
<organism evidence="3 4">
    <name type="scientific">Trypanosoma cruzi Dm28c</name>
    <dbReference type="NCBI Taxonomy" id="1416333"/>
    <lineage>
        <taxon>Eukaryota</taxon>
        <taxon>Discoba</taxon>
        <taxon>Euglenozoa</taxon>
        <taxon>Kinetoplastea</taxon>
        <taxon>Metakinetoplastina</taxon>
        <taxon>Trypanosomatida</taxon>
        <taxon>Trypanosomatidae</taxon>
        <taxon>Trypanosoma</taxon>
        <taxon>Schizotrypanum</taxon>
    </lineage>
</organism>
<keyword evidence="1" id="KW-1133">Transmembrane helix</keyword>
<reference evidence="3 4" key="1">
    <citation type="journal article" date="2014" name="Genome Announc.">
        <title>Trypanosoma cruzi Clone Dm28c Draft Genome Sequence.</title>
        <authorList>
            <person name="Grisard E.C."/>
            <person name="Teixeira S.M."/>
            <person name="de Almeida L.G."/>
            <person name="Stoco P.H."/>
            <person name="Gerber A.L."/>
            <person name="Talavera-Lopez C."/>
            <person name="Lima O.C."/>
            <person name="Andersson B."/>
            <person name="de Vasconcelos A.T."/>
        </authorList>
    </citation>
    <scope>NUCLEOTIDE SEQUENCE [LARGE SCALE GENOMIC DNA]</scope>
    <source>
        <strain evidence="3 4">Dm28c</strain>
    </source>
</reference>
<sequence length="85" mass="10025">MESVRTRCVLLPLWSLFTPLLVPHPDAPLAINRFFFYFSFSFFSPPAATLHCYCCYSHEKKKCIFLRPCACLAMPRRHSHCWCCY</sequence>
<feature type="chain" id="PRO_5004730231" description="Trans-sialidase" evidence="2">
    <location>
        <begin position="24"/>
        <end position="85"/>
    </location>
</feature>
<name>V5AN76_TRYCR</name>
<keyword evidence="1" id="KW-0472">Membrane</keyword>
<keyword evidence="2" id="KW-0732">Signal</keyword>
<proteinExistence type="predicted"/>
<accession>V5AN76</accession>
<evidence type="ECO:0008006" key="5">
    <source>
        <dbReference type="Google" id="ProtNLM"/>
    </source>
</evidence>